<sequence>MIDQDQLKIDSAFGHRMVTITASPAVIRGSGQATVGGKKVCIAGDESKVNLNATYTAPGFANSGVGVVTIVGLDASQLAPGCTSGAALITRGGAGAKFNALLTVTTPASNPTPPGGADPATPGMGTGEFAAQQDFANAGSP</sequence>
<comment type="caution">
    <text evidence="2">The sequence shown here is derived from an EMBL/GenBank/DDBJ whole genome shotgun (WGS) entry which is preliminary data.</text>
</comment>
<dbReference type="Pfam" id="PF19267">
    <property type="entry name" value="CIS_spike_tip"/>
    <property type="match status" value="1"/>
</dbReference>
<dbReference type="EMBL" id="RYYV01000002">
    <property type="protein sequence ID" value="RUL79070.1"/>
    <property type="molecule type" value="Genomic_DNA"/>
</dbReference>
<accession>A0A3S0Q6S7</accession>
<evidence type="ECO:0000313" key="2">
    <source>
        <dbReference type="EMBL" id="RUL79070.1"/>
    </source>
</evidence>
<evidence type="ECO:0000313" key="3">
    <source>
        <dbReference type="Proteomes" id="UP000274358"/>
    </source>
</evidence>
<dbReference type="AlphaFoldDB" id="A0A3S0Q6S7"/>
<dbReference type="Proteomes" id="UP000274358">
    <property type="component" value="Unassembled WGS sequence"/>
</dbReference>
<evidence type="ECO:0000256" key="1">
    <source>
        <dbReference type="SAM" id="MobiDB-lite"/>
    </source>
</evidence>
<proteinExistence type="predicted"/>
<name>A0A3S0Q6S7_9GAMM</name>
<gene>
    <name evidence="2" type="ORF">EKH80_03055</name>
</gene>
<protein>
    <submittedName>
        <fullName evidence="2">Uncharacterized protein</fullName>
    </submittedName>
</protein>
<dbReference type="OrthoDB" id="5518630at2"/>
<reference evidence="2 3" key="1">
    <citation type="submission" date="2018-12" db="EMBL/GenBank/DDBJ databases">
        <title>Dyella dinghuensis sp. nov. DHOA06 and Dyella choica sp. nov. 4M-K27, isolated from forest soil.</title>
        <authorList>
            <person name="Qiu L.-H."/>
            <person name="Gao Z.-H."/>
        </authorList>
    </citation>
    <scope>NUCLEOTIDE SEQUENCE [LARGE SCALE GENOMIC DNA]</scope>
    <source>
        <strain evidence="2 3">4M-K27</strain>
    </source>
</reference>
<dbReference type="InterPro" id="IPR045362">
    <property type="entry name" value="CIS_spike_tip"/>
</dbReference>
<keyword evidence="3" id="KW-1185">Reference proteome</keyword>
<feature type="region of interest" description="Disordered" evidence="1">
    <location>
        <begin position="105"/>
        <end position="141"/>
    </location>
</feature>
<organism evidence="2 3">
    <name type="scientific">Dyella choica</name>
    <dbReference type="NCBI Taxonomy" id="1927959"/>
    <lineage>
        <taxon>Bacteria</taxon>
        <taxon>Pseudomonadati</taxon>
        <taxon>Pseudomonadota</taxon>
        <taxon>Gammaproteobacteria</taxon>
        <taxon>Lysobacterales</taxon>
        <taxon>Rhodanobacteraceae</taxon>
        <taxon>Dyella</taxon>
    </lineage>
</organism>